<dbReference type="RefSeq" id="WP_343949055.1">
    <property type="nucleotide sequence ID" value="NZ_BAAAHQ010000007.1"/>
</dbReference>
<evidence type="ECO:0000313" key="3">
    <source>
        <dbReference type="Proteomes" id="UP001501578"/>
    </source>
</evidence>
<protein>
    <submittedName>
        <fullName evidence="2">Uncharacterized protein</fullName>
    </submittedName>
</protein>
<comment type="caution">
    <text evidence="2">The sequence shown here is derived from an EMBL/GenBank/DDBJ whole genome shotgun (WGS) entry which is preliminary data.</text>
</comment>
<organism evidence="2 3">
    <name type="scientific">Nonomuraea longicatena</name>
    <dbReference type="NCBI Taxonomy" id="83682"/>
    <lineage>
        <taxon>Bacteria</taxon>
        <taxon>Bacillati</taxon>
        <taxon>Actinomycetota</taxon>
        <taxon>Actinomycetes</taxon>
        <taxon>Streptosporangiales</taxon>
        <taxon>Streptosporangiaceae</taxon>
        <taxon>Nonomuraea</taxon>
    </lineage>
</organism>
<evidence type="ECO:0000313" key="2">
    <source>
        <dbReference type="EMBL" id="GAA0918692.1"/>
    </source>
</evidence>
<keyword evidence="1" id="KW-0812">Transmembrane</keyword>
<keyword evidence="1" id="KW-0472">Membrane</keyword>
<gene>
    <name evidence="2" type="ORF">GCM10009560_15830</name>
</gene>
<sequence length="62" mass="6954">MIFLVVLAAAAYWLVNSWLIMLLVAYLRHQWWSAIPEMSYGNALVVSLLLHAITIAIGRGGR</sequence>
<keyword evidence="1" id="KW-1133">Transmembrane helix</keyword>
<reference evidence="2 3" key="1">
    <citation type="journal article" date="2019" name="Int. J. Syst. Evol. Microbiol.">
        <title>The Global Catalogue of Microorganisms (GCM) 10K type strain sequencing project: providing services to taxonomists for standard genome sequencing and annotation.</title>
        <authorList>
            <consortium name="The Broad Institute Genomics Platform"/>
            <consortium name="The Broad Institute Genome Sequencing Center for Infectious Disease"/>
            <person name="Wu L."/>
            <person name="Ma J."/>
        </authorList>
    </citation>
    <scope>NUCLEOTIDE SEQUENCE [LARGE SCALE GENOMIC DNA]</scope>
    <source>
        <strain evidence="2 3">JCM 11136</strain>
    </source>
</reference>
<name>A0ABN1NX46_9ACTN</name>
<keyword evidence="3" id="KW-1185">Reference proteome</keyword>
<dbReference type="Proteomes" id="UP001501578">
    <property type="component" value="Unassembled WGS sequence"/>
</dbReference>
<feature type="transmembrane region" description="Helical" evidence="1">
    <location>
        <begin position="39"/>
        <end position="58"/>
    </location>
</feature>
<evidence type="ECO:0000256" key="1">
    <source>
        <dbReference type="SAM" id="Phobius"/>
    </source>
</evidence>
<dbReference type="EMBL" id="BAAAHQ010000007">
    <property type="protein sequence ID" value="GAA0918692.1"/>
    <property type="molecule type" value="Genomic_DNA"/>
</dbReference>
<accession>A0ABN1NX46</accession>
<proteinExistence type="predicted"/>
<feature type="transmembrane region" description="Helical" evidence="1">
    <location>
        <begin position="6"/>
        <end position="27"/>
    </location>
</feature>